<organism evidence="3 4">
    <name type="scientific">Lichenibacterium ramalinae</name>
    <dbReference type="NCBI Taxonomy" id="2316527"/>
    <lineage>
        <taxon>Bacteria</taxon>
        <taxon>Pseudomonadati</taxon>
        <taxon>Pseudomonadota</taxon>
        <taxon>Alphaproteobacteria</taxon>
        <taxon>Hyphomicrobiales</taxon>
        <taxon>Lichenihabitantaceae</taxon>
        <taxon>Lichenibacterium</taxon>
    </lineage>
</organism>
<evidence type="ECO:0000256" key="1">
    <source>
        <dbReference type="SAM" id="MobiDB-lite"/>
    </source>
</evidence>
<dbReference type="PANTHER" id="PTHR43441">
    <property type="entry name" value="RIBOSOMAL-PROTEIN-SERINE ACETYLTRANSFERASE"/>
    <property type="match status" value="1"/>
</dbReference>
<sequence>MQAPARPIGPAIDATPARRPERKPIEGRFVRLEPLDAAAHGPALWRNLAGADAVWDYLFDGPYPDAARLTAALAEKAASADPLFWAIVDRASGNAVGFATLMRHDPAHRCIEVGNILFTPALQRRPGATEAMALLAGYAFDGLGYRRYEWKCNALNAPSRAAAERLGFVFEGVFRQHMIVKGRNRDTAWYAMTDGDWPAVRRAFALWLAPENFDPAGRQRQGLTSFRA</sequence>
<dbReference type="SUPFAM" id="SSF55729">
    <property type="entry name" value="Acyl-CoA N-acyltransferases (Nat)"/>
    <property type="match status" value="1"/>
</dbReference>
<dbReference type="InterPro" id="IPR000182">
    <property type="entry name" value="GNAT_dom"/>
</dbReference>
<dbReference type="Proteomes" id="UP000289411">
    <property type="component" value="Unassembled WGS sequence"/>
</dbReference>
<dbReference type="GO" id="GO:0008999">
    <property type="term" value="F:protein-N-terminal-alanine acetyltransferase activity"/>
    <property type="evidence" value="ECO:0007669"/>
    <property type="project" value="TreeGrafter"/>
</dbReference>
<reference evidence="3 4" key="1">
    <citation type="submission" date="2018-09" db="EMBL/GenBank/DDBJ databases">
        <authorList>
            <person name="Grouzdev D.S."/>
            <person name="Krutkina M.S."/>
        </authorList>
    </citation>
    <scope>NUCLEOTIDE SEQUENCE [LARGE SCALE GENOMIC DNA]</scope>
    <source>
        <strain evidence="3 4">RmlP001</strain>
    </source>
</reference>
<dbReference type="FunFam" id="3.40.630.30:FF:000047">
    <property type="entry name" value="Acetyltransferase, GNAT family"/>
    <property type="match status" value="1"/>
</dbReference>
<accession>A0A4V1RI76</accession>
<dbReference type="Pfam" id="PF13302">
    <property type="entry name" value="Acetyltransf_3"/>
    <property type="match status" value="1"/>
</dbReference>
<dbReference type="EMBL" id="QYBC01000018">
    <property type="protein sequence ID" value="RYB02633.1"/>
    <property type="molecule type" value="Genomic_DNA"/>
</dbReference>
<evidence type="ECO:0000313" key="4">
    <source>
        <dbReference type="Proteomes" id="UP000289411"/>
    </source>
</evidence>
<name>A0A4V1RI76_9HYPH</name>
<comment type="caution">
    <text evidence="3">The sequence shown here is derived from an EMBL/GenBank/DDBJ whole genome shotgun (WGS) entry which is preliminary data.</text>
</comment>
<feature type="region of interest" description="Disordered" evidence="1">
    <location>
        <begin position="1"/>
        <end position="20"/>
    </location>
</feature>
<dbReference type="AlphaFoldDB" id="A0A4V1RI76"/>
<dbReference type="InterPro" id="IPR051908">
    <property type="entry name" value="Ribosomal_N-acetyltransferase"/>
</dbReference>
<evidence type="ECO:0000259" key="2">
    <source>
        <dbReference type="PROSITE" id="PS51186"/>
    </source>
</evidence>
<dbReference type="RefSeq" id="WP_129220932.1">
    <property type="nucleotide sequence ID" value="NZ_QYBC01000018.1"/>
</dbReference>
<dbReference type="PANTHER" id="PTHR43441:SF2">
    <property type="entry name" value="FAMILY ACETYLTRANSFERASE, PUTATIVE (AFU_ORTHOLOGUE AFUA_7G00850)-RELATED"/>
    <property type="match status" value="1"/>
</dbReference>
<keyword evidence="4" id="KW-1185">Reference proteome</keyword>
<dbReference type="InterPro" id="IPR016181">
    <property type="entry name" value="Acyl_CoA_acyltransferase"/>
</dbReference>
<dbReference type="Gene3D" id="3.40.630.30">
    <property type="match status" value="1"/>
</dbReference>
<feature type="domain" description="N-acetyltransferase" evidence="2">
    <location>
        <begin position="30"/>
        <end position="186"/>
    </location>
</feature>
<dbReference type="PROSITE" id="PS51186">
    <property type="entry name" value="GNAT"/>
    <property type="match status" value="1"/>
</dbReference>
<evidence type="ECO:0000313" key="3">
    <source>
        <dbReference type="EMBL" id="RYB02633.1"/>
    </source>
</evidence>
<protein>
    <submittedName>
        <fullName evidence="3">N-acetyltransferase</fullName>
    </submittedName>
</protein>
<dbReference type="GO" id="GO:1990189">
    <property type="term" value="F:protein N-terminal-serine acetyltransferase activity"/>
    <property type="evidence" value="ECO:0007669"/>
    <property type="project" value="TreeGrafter"/>
</dbReference>
<gene>
    <name evidence="3" type="ORF">D3272_19700</name>
</gene>
<keyword evidence="3" id="KW-0808">Transferase</keyword>
<reference evidence="3 4" key="2">
    <citation type="submission" date="2019-02" db="EMBL/GenBank/DDBJ databases">
        <title>'Lichenibacterium ramalinii' gen. nov. sp. nov., 'Lichenibacterium minor' gen. nov. sp. nov.</title>
        <authorList>
            <person name="Pankratov T."/>
        </authorList>
    </citation>
    <scope>NUCLEOTIDE SEQUENCE [LARGE SCALE GENOMIC DNA]</scope>
    <source>
        <strain evidence="3 4">RmlP001</strain>
    </source>
</reference>
<dbReference type="OrthoDB" id="5295305at2"/>
<proteinExistence type="predicted"/>